<dbReference type="InterPro" id="IPR017441">
    <property type="entry name" value="Protein_kinase_ATP_BS"/>
</dbReference>
<dbReference type="PANTHER" id="PTHR27005">
    <property type="entry name" value="WALL-ASSOCIATED RECEPTOR KINASE-LIKE 21"/>
    <property type="match status" value="1"/>
</dbReference>
<dbReference type="InterPro" id="IPR045274">
    <property type="entry name" value="WAK-like"/>
</dbReference>
<evidence type="ECO:0000259" key="22">
    <source>
        <dbReference type="PROSITE" id="PS50011"/>
    </source>
</evidence>
<accession>A0AAV5L9B9</accession>
<keyword evidence="10" id="KW-0418">Kinase</keyword>
<dbReference type="Gene3D" id="1.10.510.10">
    <property type="entry name" value="Transferase(Phosphotransferase) domain 1"/>
    <property type="match status" value="1"/>
</dbReference>
<keyword evidence="15" id="KW-0325">Glycoprotein</keyword>
<comment type="caution">
    <text evidence="18">Lacks conserved residue(s) required for the propagation of feature annotation.</text>
</comment>
<sequence>MEMRSVLWMAVMLVLSSSAAVRANSIAKENCQETCGNVSVPYPFGIGKDECAKNHSFLLNCTDDGLFFSNIQIYNISLEDGTLTVGIFSAYDCYDRSGLRDKFNQRLNLRRWPFTISPIHNKLTALGCDTWVLMSDREGNFGTGCMAICSDPKDIEHDGSCSGYGHGCCNSSIPNNVKTLDIRVGSFFNHSYILDFNPWSCGYAFVVANSYKFSEINLGRYPDKVPRPHAVLEWVVGEQEYCQEAEACGPNANCTYSDTGGGSRCNCLPGFTGNPYLKEGCQDIDECKDPNEYPCHGICRNTIGNYTCQCPPGMRGDGKVGCQRFRLTTIPIVIVGVILVTIITILVFIVCQRRKKEKYFRDNGGMILKHQRIRIFSEAELVKATNNYNRSLFLGEGGFGSVYKGVLADTILVAVKKAKDVDKARMNQEFQHEIGVVSQVNHRNVVKLLGLCLETKVPLLVYEFISNGTLHHHIHDRRSQILGSWKNRLRIATETALALDYLHSLADPPIIHGDVKSMNILLDDHYTAKVSDFGASVLISPNQTGIGSKIQGTFGYLDPEYLMTGNLTTKSDVYSFGVVLVELLTGEKPTSRCRDGEKRNIIQYFISSVEDSRVVQVLNFEPADDGEMEEVESVAELVKRCLNGSGLKRPTMKVVAEELTRLKKLRDNFWAHQGSEETECLLGESSSLTSYEVSNINMDQMDTYTVHTTFDIEKGSTVASNTSSC</sequence>
<feature type="chain" id="PRO_5043607685" evidence="21">
    <location>
        <begin position="24"/>
        <end position="725"/>
    </location>
</feature>
<dbReference type="Gene3D" id="2.10.25.10">
    <property type="entry name" value="Laminin"/>
    <property type="match status" value="2"/>
</dbReference>
<evidence type="ECO:0000256" key="18">
    <source>
        <dbReference type="PROSITE-ProRule" id="PRU00076"/>
    </source>
</evidence>
<dbReference type="FunFam" id="2.10.25.10:FF:000038">
    <property type="entry name" value="Fibrillin 2"/>
    <property type="match status" value="1"/>
</dbReference>
<keyword evidence="13 20" id="KW-0472">Membrane</keyword>
<dbReference type="InterPro" id="IPR008271">
    <property type="entry name" value="Ser/Thr_kinase_AS"/>
</dbReference>
<dbReference type="SUPFAM" id="SSF57184">
    <property type="entry name" value="Growth factor receptor domain"/>
    <property type="match status" value="1"/>
</dbReference>
<dbReference type="GO" id="GO:0004674">
    <property type="term" value="F:protein serine/threonine kinase activity"/>
    <property type="evidence" value="ECO:0007669"/>
    <property type="project" value="UniProtKB-KW"/>
</dbReference>
<dbReference type="Pfam" id="PF07714">
    <property type="entry name" value="PK_Tyr_Ser-Thr"/>
    <property type="match status" value="1"/>
</dbReference>
<evidence type="ECO:0000256" key="7">
    <source>
        <dbReference type="ARBA" id="ARBA00022729"/>
    </source>
</evidence>
<dbReference type="PROSITE" id="PS00108">
    <property type="entry name" value="PROTEIN_KINASE_ST"/>
    <property type="match status" value="1"/>
</dbReference>
<dbReference type="InterPro" id="IPR009030">
    <property type="entry name" value="Growth_fac_rcpt_cys_sf"/>
</dbReference>
<evidence type="ECO:0000256" key="11">
    <source>
        <dbReference type="ARBA" id="ARBA00022840"/>
    </source>
</evidence>
<evidence type="ECO:0000313" key="24">
    <source>
        <dbReference type="EMBL" id="GKV33678.1"/>
    </source>
</evidence>
<evidence type="ECO:0000256" key="10">
    <source>
        <dbReference type="ARBA" id="ARBA00022777"/>
    </source>
</evidence>
<comment type="subcellular location">
    <subcellularLocation>
        <location evidence="1">Membrane</location>
        <topology evidence="1">Single-pass type I membrane protein</topology>
    </subcellularLocation>
</comment>
<dbReference type="CDD" id="cd14066">
    <property type="entry name" value="STKc_IRAK"/>
    <property type="match status" value="1"/>
</dbReference>
<dbReference type="FunFam" id="3.30.200.20:FF:000337">
    <property type="entry name" value="Wall-associated receptor kinase 3"/>
    <property type="match status" value="1"/>
</dbReference>
<dbReference type="GO" id="GO:0005886">
    <property type="term" value="C:plasma membrane"/>
    <property type="evidence" value="ECO:0007669"/>
    <property type="project" value="TreeGrafter"/>
</dbReference>
<evidence type="ECO:0000256" key="19">
    <source>
        <dbReference type="PROSITE-ProRule" id="PRU10141"/>
    </source>
</evidence>
<feature type="domain" description="EGF-like" evidence="23">
    <location>
        <begin position="283"/>
        <end position="323"/>
    </location>
</feature>
<dbReference type="InterPro" id="IPR001245">
    <property type="entry name" value="Ser-Thr/Tyr_kinase_cat_dom"/>
</dbReference>
<dbReference type="SUPFAM" id="SSF56112">
    <property type="entry name" value="Protein kinase-like (PK-like)"/>
    <property type="match status" value="1"/>
</dbReference>
<evidence type="ECO:0000256" key="14">
    <source>
        <dbReference type="ARBA" id="ARBA00023157"/>
    </source>
</evidence>
<proteinExistence type="predicted"/>
<evidence type="ECO:0000256" key="17">
    <source>
        <dbReference type="ARBA" id="ARBA00047951"/>
    </source>
</evidence>
<reference evidence="24 25" key="1">
    <citation type="journal article" date="2021" name="Commun. Biol.">
        <title>The genome of Shorea leprosula (Dipterocarpaceae) highlights the ecological relevance of drought in aseasonal tropical rainforests.</title>
        <authorList>
            <person name="Ng K.K.S."/>
            <person name="Kobayashi M.J."/>
            <person name="Fawcett J.A."/>
            <person name="Hatakeyama M."/>
            <person name="Paape T."/>
            <person name="Ng C.H."/>
            <person name="Ang C.C."/>
            <person name="Tnah L.H."/>
            <person name="Lee C.T."/>
            <person name="Nishiyama T."/>
            <person name="Sese J."/>
            <person name="O'Brien M.J."/>
            <person name="Copetti D."/>
            <person name="Mohd Noor M.I."/>
            <person name="Ong R.C."/>
            <person name="Putra M."/>
            <person name="Sireger I.Z."/>
            <person name="Indrioko S."/>
            <person name="Kosugi Y."/>
            <person name="Izuno A."/>
            <person name="Isagi Y."/>
            <person name="Lee S.L."/>
            <person name="Shimizu K.K."/>
        </authorList>
    </citation>
    <scope>NUCLEOTIDE SEQUENCE [LARGE SCALE GENOMIC DNA]</scope>
    <source>
        <strain evidence="24">214</strain>
    </source>
</reference>
<evidence type="ECO:0000256" key="15">
    <source>
        <dbReference type="ARBA" id="ARBA00023180"/>
    </source>
</evidence>
<keyword evidence="6 20" id="KW-0812">Transmembrane</keyword>
<evidence type="ECO:0000256" key="6">
    <source>
        <dbReference type="ARBA" id="ARBA00022692"/>
    </source>
</evidence>
<keyword evidence="14 18" id="KW-1015">Disulfide bond</keyword>
<keyword evidence="7 21" id="KW-0732">Signal</keyword>
<evidence type="ECO:0000313" key="25">
    <source>
        <dbReference type="Proteomes" id="UP001054252"/>
    </source>
</evidence>
<dbReference type="PROSITE" id="PS01187">
    <property type="entry name" value="EGF_CA"/>
    <property type="match status" value="1"/>
</dbReference>
<dbReference type="GO" id="GO:0005509">
    <property type="term" value="F:calcium ion binding"/>
    <property type="evidence" value="ECO:0007669"/>
    <property type="project" value="InterPro"/>
</dbReference>
<feature type="disulfide bond" evidence="18">
    <location>
        <begin position="248"/>
        <end position="265"/>
    </location>
</feature>
<keyword evidence="3 18" id="KW-0245">EGF-like domain</keyword>
<dbReference type="GO" id="GO:0030247">
    <property type="term" value="F:polysaccharide binding"/>
    <property type="evidence" value="ECO:0007669"/>
    <property type="project" value="InterPro"/>
</dbReference>
<dbReference type="GO" id="GO:0005524">
    <property type="term" value="F:ATP binding"/>
    <property type="evidence" value="ECO:0007669"/>
    <property type="project" value="UniProtKB-UniRule"/>
</dbReference>
<feature type="transmembrane region" description="Helical" evidence="20">
    <location>
        <begin position="330"/>
        <end position="351"/>
    </location>
</feature>
<feature type="signal peptide" evidence="21">
    <location>
        <begin position="1"/>
        <end position="23"/>
    </location>
</feature>
<keyword evidence="12 20" id="KW-1133">Transmembrane helix</keyword>
<dbReference type="PROSITE" id="PS50011">
    <property type="entry name" value="PROTEIN_KINASE_DOM"/>
    <property type="match status" value="1"/>
</dbReference>
<gene>
    <name evidence="24" type="ORF">SLEP1_g42154</name>
</gene>
<dbReference type="PROSITE" id="PS50026">
    <property type="entry name" value="EGF_3"/>
    <property type="match status" value="2"/>
</dbReference>
<dbReference type="PROSITE" id="PS00010">
    <property type="entry name" value="ASX_HYDROXYL"/>
    <property type="match status" value="1"/>
</dbReference>
<dbReference type="InterPro" id="IPR011009">
    <property type="entry name" value="Kinase-like_dom_sf"/>
</dbReference>
<keyword evidence="5" id="KW-0808">Transferase</keyword>
<organism evidence="24 25">
    <name type="scientific">Rubroshorea leprosula</name>
    <dbReference type="NCBI Taxonomy" id="152421"/>
    <lineage>
        <taxon>Eukaryota</taxon>
        <taxon>Viridiplantae</taxon>
        <taxon>Streptophyta</taxon>
        <taxon>Embryophyta</taxon>
        <taxon>Tracheophyta</taxon>
        <taxon>Spermatophyta</taxon>
        <taxon>Magnoliopsida</taxon>
        <taxon>eudicotyledons</taxon>
        <taxon>Gunneridae</taxon>
        <taxon>Pentapetalae</taxon>
        <taxon>rosids</taxon>
        <taxon>malvids</taxon>
        <taxon>Malvales</taxon>
        <taxon>Dipterocarpaceae</taxon>
        <taxon>Rubroshorea</taxon>
    </lineage>
</organism>
<keyword evidence="4" id="KW-0597">Phosphoprotein</keyword>
<evidence type="ECO:0000256" key="21">
    <source>
        <dbReference type="SAM" id="SignalP"/>
    </source>
</evidence>
<evidence type="ECO:0000256" key="13">
    <source>
        <dbReference type="ARBA" id="ARBA00023136"/>
    </source>
</evidence>
<name>A0AAV5L9B9_9ROSI</name>
<dbReference type="Proteomes" id="UP001054252">
    <property type="component" value="Unassembled WGS sequence"/>
</dbReference>
<evidence type="ECO:0000256" key="9">
    <source>
        <dbReference type="ARBA" id="ARBA00022741"/>
    </source>
</evidence>
<dbReference type="PANTHER" id="PTHR27005:SF315">
    <property type="entry name" value="PROTEIN KINASE DOMAIN-CONTAINING PROTEIN"/>
    <property type="match status" value="1"/>
</dbReference>
<protein>
    <submittedName>
        <fullName evidence="24">Uncharacterized protein</fullName>
    </submittedName>
</protein>
<dbReference type="InterPro" id="IPR000719">
    <property type="entry name" value="Prot_kinase_dom"/>
</dbReference>
<dbReference type="SMART" id="SM00220">
    <property type="entry name" value="S_TKc"/>
    <property type="match status" value="1"/>
</dbReference>
<evidence type="ECO:0000256" key="5">
    <source>
        <dbReference type="ARBA" id="ARBA00022679"/>
    </source>
</evidence>
<feature type="domain" description="Protein kinase" evidence="22">
    <location>
        <begin position="388"/>
        <end position="662"/>
    </location>
</feature>
<feature type="binding site" evidence="19">
    <location>
        <position position="417"/>
    </location>
    <ligand>
        <name>ATP</name>
        <dbReference type="ChEBI" id="CHEBI:30616"/>
    </ligand>
</feature>
<keyword evidence="11 19" id="KW-0067">ATP-binding</keyword>
<dbReference type="AlphaFoldDB" id="A0AAV5L9B9"/>
<dbReference type="SMART" id="SM00181">
    <property type="entry name" value="EGF"/>
    <property type="match status" value="2"/>
</dbReference>
<evidence type="ECO:0000256" key="2">
    <source>
        <dbReference type="ARBA" id="ARBA00022527"/>
    </source>
</evidence>
<evidence type="ECO:0000256" key="8">
    <source>
        <dbReference type="ARBA" id="ARBA00022737"/>
    </source>
</evidence>
<evidence type="ECO:0000256" key="1">
    <source>
        <dbReference type="ARBA" id="ARBA00004479"/>
    </source>
</evidence>
<dbReference type="GO" id="GO:0007166">
    <property type="term" value="P:cell surface receptor signaling pathway"/>
    <property type="evidence" value="ECO:0007669"/>
    <property type="project" value="InterPro"/>
</dbReference>
<dbReference type="InterPro" id="IPR001881">
    <property type="entry name" value="EGF-like_Ca-bd_dom"/>
</dbReference>
<dbReference type="InterPro" id="IPR018097">
    <property type="entry name" value="EGF_Ca-bd_CS"/>
</dbReference>
<keyword evidence="8" id="KW-0677">Repeat</keyword>
<dbReference type="FunFam" id="1.10.510.10:FF:000084">
    <property type="entry name" value="Wall-associated receptor kinase 2"/>
    <property type="match status" value="1"/>
</dbReference>
<feature type="domain" description="EGF-like" evidence="23">
    <location>
        <begin position="238"/>
        <end position="282"/>
    </location>
</feature>
<dbReference type="EMBL" id="BPVZ01000102">
    <property type="protein sequence ID" value="GKV33678.1"/>
    <property type="molecule type" value="Genomic_DNA"/>
</dbReference>
<dbReference type="InterPro" id="IPR025287">
    <property type="entry name" value="WAK_GUB"/>
</dbReference>
<evidence type="ECO:0000256" key="20">
    <source>
        <dbReference type="SAM" id="Phobius"/>
    </source>
</evidence>
<evidence type="ECO:0000256" key="12">
    <source>
        <dbReference type="ARBA" id="ARBA00022989"/>
    </source>
</evidence>
<dbReference type="InterPro" id="IPR000152">
    <property type="entry name" value="EGF-type_Asp/Asn_hydroxyl_site"/>
</dbReference>
<keyword evidence="25" id="KW-1185">Reference proteome</keyword>
<dbReference type="SMART" id="SM00179">
    <property type="entry name" value="EGF_CA"/>
    <property type="match status" value="1"/>
</dbReference>
<dbReference type="Gene3D" id="3.30.200.20">
    <property type="entry name" value="Phosphorylase Kinase, domain 1"/>
    <property type="match status" value="1"/>
</dbReference>
<dbReference type="CDD" id="cd00054">
    <property type="entry name" value="EGF_CA"/>
    <property type="match status" value="2"/>
</dbReference>
<evidence type="ECO:0000256" key="4">
    <source>
        <dbReference type="ARBA" id="ARBA00022553"/>
    </source>
</evidence>
<dbReference type="Pfam" id="PF13947">
    <property type="entry name" value="GUB_WAK_bind"/>
    <property type="match status" value="1"/>
</dbReference>
<keyword evidence="2" id="KW-0723">Serine/threonine-protein kinase</keyword>
<evidence type="ECO:0000256" key="16">
    <source>
        <dbReference type="ARBA" id="ARBA00047558"/>
    </source>
</evidence>
<comment type="caution">
    <text evidence="24">The sequence shown here is derived from an EMBL/GenBank/DDBJ whole genome shotgun (WGS) entry which is preliminary data.</text>
</comment>
<keyword evidence="9 19" id="KW-0547">Nucleotide-binding</keyword>
<dbReference type="InterPro" id="IPR000742">
    <property type="entry name" value="EGF"/>
</dbReference>
<dbReference type="PROSITE" id="PS00107">
    <property type="entry name" value="PROTEIN_KINASE_ATP"/>
    <property type="match status" value="1"/>
</dbReference>
<comment type="catalytic activity">
    <reaction evidence="17">
        <text>L-threonyl-[protein] + ATP = O-phospho-L-threonyl-[protein] + ADP + H(+)</text>
        <dbReference type="Rhea" id="RHEA:46608"/>
        <dbReference type="Rhea" id="RHEA-COMP:11060"/>
        <dbReference type="Rhea" id="RHEA-COMP:11605"/>
        <dbReference type="ChEBI" id="CHEBI:15378"/>
        <dbReference type="ChEBI" id="CHEBI:30013"/>
        <dbReference type="ChEBI" id="CHEBI:30616"/>
        <dbReference type="ChEBI" id="CHEBI:61977"/>
        <dbReference type="ChEBI" id="CHEBI:456216"/>
    </reaction>
</comment>
<dbReference type="SUPFAM" id="SSF57196">
    <property type="entry name" value="EGF/Laminin"/>
    <property type="match status" value="1"/>
</dbReference>
<comment type="catalytic activity">
    <reaction evidence="16">
        <text>L-seryl-[protein] + ATP = O-phospho-L-seryl-[protein] + ADP + H(+)</text>
        <dbReference type="Rhea" id="RHEA:17989"/>
        <dbReference type="Rhea" id="RHEA-COMP:9863"/>
        <dbReference type="Rhea" id="RHEA-COMP:11604"/>
        <dbReference type="ChEBI" id="CHEBI:15378"/>
        <dbReference type="ChEBI" id="CHEBI:29999"/>
        <dbReference type="ChEBI" id="CHEBI:30616"/>
        <dbReference type="ChEBI" id="CHEBI:83421"/>
        <dbReference type="ChEBI" id="CHEBI:456216"/>
    </reaction>
</comment>
<evidence type="ECO:0000256" key="3">
    <source>
        <dbReference type="ARBA" id="ARBA00022536"/>
    </source>
</evidence>
<evidence type="ECO:0000259" key="23">
    <source>
        <dbReference type="PROSITE" id="PS50026"/>
    </source>
</evidence>